<evidence type="ECO:0000256" key="3">
    <source>
        <dbReference type="SAM" id="SignalP"/>
    </source>
</evidence>
<name>A0A7K1XZK3_9SPHI</name>
<dbReference type="InterPro" id="IPR050314">
    <property type="entry name" value="Glycosyl_Hydrlase_18"/>
</dbReference>
<dbReference type="GO" id="GO:0008061">
    <property type="term" value="F:chitin binding"/>
    <property type="evidence" value="ECO:0007669"/>
    <property type="project" value="InterPro"/>
</dbReference>
<accession>A0A7K1XZK3</accession>
<feature type="signal peptide" evidence="3">
    <location>
        <begin position="1"/>
        <end position="23"/>
    </location>
</feature>
<dbReference type="EC" id="3.2.1.14" evidence="2"/>
<dbReference type="InterPro" id="IPR017853">
    <property type="entry name" value="GH"/>
</dbReference>
<dbReference type="SMART" id="SM00636">
    <property type="entry name" value="Glyco_18"/>
    <property type="match status" value="1"/>
</dbReference>
<organism evidence="5 6">
    <name type="scientific">Hufsiella ginkgonis</name>
    <dbReference type="NCBI Taxonomy" id="2695274"/>
    <lineage>
        <taxon>Bacteria</taxon>
        <taxon>Pseudomonadati</taxon>
        <taxon>Bacteroidota</taxon>
        <taxon>Sphingobacteriia</taxon>
        <taxon>Sphingobacteriales</taxon>
        <taxon>Sphingobacteriaceae</taxon>
        <taxon>Hufsiella</taxon>
    </lineage>
</organism>
<dbReference type="Pfam" id="PF00704">
    <property type="entry name" value="Glyco_hydro_18"/>
    <property type="match status" value="1"/>
</dbReference>
<dbReference type="InterPro" id="IPR001223">
    <property type="entry name" value="Glyco_hydro18_cat"/>
</dbReference>
<feature type="domain" description="GH18" evidence="4">
    <location>
        <begin position="28"/>
        <end position="321"/>
    </location>
</feature>
<comment type="caution">
    <text evidence="5">The sequence shown here is derived from an EMBL/GenBank/DDBJ whole genome shotgun (WGS) entry which is preliminary data.</text>
</comment>
<protein>
    <recommendedName>
        <fullName evidence="2">chitinase</fullName>
        <ecNumber evidence="2">3.2.1.14</ecNumber>
    </recommendedName>
</protein>
<proteinExistence type="predicted"/>
<evidence type="ECO:0000256" key="2">
    <source>
        <dbReference type="ARBA" id="ARBA00012729"/>
    </source>
</evidence>
<evidence type="ECO:0000259" key="4">
    <source>
        <dbReference type="PROSITE" id="PS51910"/>
    </source>
</evidence>
<reference evidence="5 6" key="1">
    <citation type="submission" date="2019-11" db="EMBL/GenBank/DDBJ databases">
        <title>Pedobacter sp. HMF7056 Genome sequencing and assembly.</title>
        <authorList>
            <person name="Kang H."/>
            <person name="Kim H."/>
            <person name="Joh K."/>
        </authorList>
    </citation>
    <scope>NUCLEOTIDE SEQUENCE [LARGE SCALE GENOMIC DNA]</scope>
    <source>
        <strain evidence="5 6">HMF7056</strain>
    </source>
</reference>
<dbReference type="EMBL" id="WVHS01000003">
    <property type="protein sequence ID" value="MXV16441.1"/>
    <property type="molecule type" value="Genomic_DNA"/>
</dbReference>
<dbReference type="PROSITE" id="PS51910">
    <property type="entry name" value="GH18_2"/>
    <property type="match status" value="1"/>
</dbReference>
<evidence type="ECO:0000313" key="6">
    <source>
        <dbReference type="Proteomes" id="UP000451233"/>
    </source>
</evidence>
<dbReference type="InterPro" id="IPR011583">
    <property type="entry name" value="Chitinase_II/V-like_cat"/>
</dbReference>
<dbReference type="GO" id="GO:0006032">
    <property type="term" value="P:chitin catabolic process"/>
    <property type="evidence" value="ECO:0007669"/>
    <property type="project" value="TreeGrafter"/>
</dbReference>
<dbReference type="SUPFAM" id="SSF51445">
    <property type="entry name" value="(Trans)glycosidases"/>
    <property type="match status" value="1"/>
</dbReference>
<keyword evidence="3" id="KW-0732">Signal</keyword>
<dbReference type="RefSeq" id="WP_160907435.1">
    <property type="nucleotide sequence ID" value="NZ_WVHS01000003.1"/>
</dbReference>
<sequence length="324" mass="36659">MSIKNYLSFLFCGLLFTGSRALAQEPAFKVIGYFPGWADMNKDIDSLDFKKLTHINWAFINPDTTGNFRGNNRGMEKLVTRAHAENVKVLVSLGGGSASGNMRFNYFKLIATPGARASFIHNISDFLKRNKLQGIDVDLEGPAINKDYDAFIRQLCDTLRPQKMLVTAALNGDASDRFSDSTIPLFDWINIMSYDATGAWTPNNPGQHASYEYAQRGLDKWAKRGARRDQLIVGVPFYGHAFRDLIKMDYKNYNEIIKVYPDAYSKDELGDIFYHNGIPTIQKKTKLAMDQAAGIMIWALSYDTYDQYSLLKAIDDTVKAYKKQ</sequence>
<dbReference type="GO" id="GO:0008843">
    <property type="term" value="F:endochitinase activity"/>
    <property type="evidence" value="ECO:0007669"/>
    <property type="project" value="UniProtKB-EC"/>
</dbReference>
<dbReference type="PANTHER" id="PTHR11177:SF317">
    <property type="entry name" value="CHITINASE 12-RELATED"/>
    <property type="match status" value="1"/>
</dbReference>
<keyword evidence="6" id="KW-1185">Reference proteome</keyword>
<dbReference type="PANTHER" id="PTHR11177">
    <property type="entry name" value="CHITINASE"/>
    <property type="match status" value="1"/>
</dbReference>
<evidence type="ECO:0000256" key="1">
    <source>
        <dbReference type="ARBA" id="ARBA00000822"/>
    </source>
</evidence>
<dbReference type="GO" id="GO:0005975">
    <property type="term" value="P:carbohydrate metabolic process"/>
    <property type="evidence" value="ECO:0007669"/>
    <property type="project" value="InterPro"/>
</dbReference>
<feature type="chain" id="PRO_5029881228" description="chitinase" evidence="3">
    <location>
        <begin position="24"/>
        <end position="324"/>
    </location>
</feature>
<evidence type="ECO:0000313" key="5">
    <source>
        <dbReference type="EMBL" id="MXV16441.1"/>
    </source>
</evidence>
<dbReference type="Gene3D" id="3.40.5.30">
    <property type="entry name" value="(Trans)glycosidases - domain 2"/>
    <property type="match status" value="1"/>
</dbReference>
<gene>
    <name evidence="5" type="ORF">GS398_14100</name>
</gene>
<dbReference type="Proteomes" id="UP000451233">
    <property type="component" value="Unassembled WGS sequence"/>
</dbReference>
<keyword evidence="5" id="KW-0378">Hydrolase</keyword>
<dbReference type="Gene3D" id="3.20.20.80">
    <property type="entry name" value="Glycosidases"/>
    <property type="match status" value="1"/>
</dbReference>
<dbReference type="GO" id="GO:0005576">
    <property type="term" value="C:extracellular region"/>
    <property type="evidence" value="ECO:0007669"/>
    <property type="project" value="TreeGrafter"/>
</dbReference>
<dbReference type="AlphaFoldDB" id="A0A7K1XZK3"/>
<comment type="catalytic activity">
    <reaction evidence="1">
        <text>Random endo-hydrolysis of N-acetyl-beta-D-glucosaminide (1-&gt;4)-beta-linkages in chitin and chitodextrins.</text>
        <dbReference type="EC" id="3.2.1.14"/>
    </reaction>
</comment>